<evidence type="ECO:0000313" key="3">
    <source>
        <dbReference type="Proteomes" id="UP001629113"/>
    </source>
</evidence>
<dbReference type="InterPro" id="IPR046520">
    <property type="entry name" value="DUF6697"/>
</dbReference>
<dbReference type="Pfam" id="PF20411">
    <property type="entry name" value="DUF6697"/>
    <property type="match status" value="1"/>
</dbReference>
<dbReference type="Proteomes" id="UP001629113">
    <property type="component" value="Unassembled WGS sequence"/>
</dbReference>
<accession>A0ABR4PJA5</accession>
<keyword evidence="3" id="KW-1185">Reference proteome</keyword>
<organism evidence="2 3">
    <name type="scientific">Phlyctema vagabunda</name>
    <dbReference type="NCBI Taxonomy" id="108571"/>
    <lineage>
        <taxon>Eukaryota</taxon>
        <taxon>Fungi</taxon>
        <taxon>Dikarya</taxon>
        <taxon>Ascomycota</taxon>
        <taxon>Pezizomycotina</taxon>
        <taxon>Leotiomycetes</taxon>
        <taxon>Helotiales</taxon>
        <taxon>Dermateaceae</taxon>
        <taxon>Phlyctema</taxon>
    </lineage>
</organism>
<proteinExistence type="predicted"/>
<feature type="domain" description="DUF6697" evidence="1">
    <location>
        <begin position="180"/>
        <end position="296"/>
    </location>
</feature>
<evidence type="ECO:0000259" key="1">
    <source>
        <dbReference type="Pfam" id="PF20411"/>
    </source>
</evidence>
<dbReference type="EMBL" id="JBFCZG010000004">
    <property type="protein sequence ID" value="KAL3423385.1"/>
    <property type="molecule type" value="Genomic_DNA"/>
</dbReference>
<sequence>MAEQSLSEVAELVLANRREERLKQDRETSVSRSNQAEECREQWVQVYECAKEKMKAEWKKEDRILADARAREDKEDFGKIVTFIQASEREKSQAGSPFQTLAITRKPSKSGTELSGAFPLLSNPLAKRANDNDLIAPAARRKFNDLVQRPSPSLEGAALPIVVKDGLRKLKEMVVFDESFLALNLNYEPGSHGWVIPYKDTSTRKQIVRTQGAFWIIDSSRHIMAPAEVGDHGFILQFEKPLHFTQVVPVFIGERQNSGRGSAYWYAGEYSSGGGVQLTLEHTHIYGSLRYWSGQIAKLLRDGDAVVTEKFHAVMNAEDMESATRDQVLKLITPTPNEPAKLPIYGRILTFERFSRTFYGMLNWACENENP</sequence>
<protein>
    <recommendedName>
        <fullName evidence="1">DUF6697 domain-containing protein</fullName>
    </recommendedName>
</protein>
<evidence type="ECO:0000313" key="2">
    <source>
        <dbReference type="EMBL" id="KAL3423385.1"/>
    </source>
</evidence>
<name>A0ABR4PJA5_9HELO</name>
<comment type="caution">
    <text evidence="2">The sequence shown here is derived from an EMBL/GenBank/DDBJ whole genome shotgun (WGS) entry which is preliminary data.</text>
</comment>
<gene>
    <name evidence="2" type="ORF">PVAG01_05132</name>
</gene>
<reference evidence="2 3" key="1">
    <citation type="submission" date="2024-06" db="EMBL/GenBank/DDBJ databases">
        <title>Complete genome of Phlyctema vagabunda strain 19-DSS-EL-015.</title>
        <authorList>
            <person name="Fiorenzani C."/>
        </authorList>
    </citation>
    <scope>NUCLEOTIDE SEQUENCE [LARGE SCALE GENOMIC DNA]</scope>
    <source>
        <strain evidence="2 3">19-DSS-EL-015</strain>
    </source>
</reference>